<proteinExistence type="predicted"/>
<dbReference type="STRING" id="1073327.SAMN04488108_3513"/>
<protein>
    <submittedName>
        <fullName evidence="2">Uncharacterized protein</fullName>
    </submittedName>
</protein>
<dbReference type="InterPro" id="IPR045383">
    <property type="entry name" value="DUF6528"/>
</dbReference>
<feature type="signal peptide" evidence="1">
    <location>
        <begin position="1"/>
        <end position="21"/>
    </location>
</feature>
<gene>
    <name evidence="2" type="ORF">SAMN04488108_3513</name>
</gene>
<keyword evidence="3" id="KW-1185">Reference proteome</keyword>
<dbReference type="EMBL" id="FRXN01000005">
    <property type="protein sequence ID" value="SHO64531.1"/>
    <property type="molecule type" value="Genomic_DNA"/>
</dbReference>
<keyword evidence="1" id="KW-0732">Signal</keyword>
<dbReference type="SUPFAM" id="SSF50969">
    <property type="entry name" value="YVTN repeat-like/Quinoprotein amine dehydrogenase"/>
    <property type="match status" value="1"/>
</dbReference>
<dbReference type="Gene3D" id="2.130.10.10">
    <property type="entry name" value="YVTN repeat-like/Quinoprotein amine dehydrogenase"/>
    <property type="match status" value="1"/>
</dbReference>
<sequence>MKTRFAFLIFVLNLMSFGSLKAQKSQFLVCGDTKLLLVDYQKSTEEKASIIWEWDASQAADLSEEQKRRFRTLDDCKAVNNGKQILVSSSSSAIALLDSKTRKVEFVANVPNAHSIELLPHNRIIAAASTNDKGNKIMVFDLDNPDQVLFEDSLYSAHGVVWVKEQKLLYALGYDVLRAYSFPNPNELKLEKTWKIPGEGGHDLFLSNDRKKFFMTEHHGAWTFNLKSGEFKKIKDFPQAENIKSVGDNGSGQFIYTVPEESWWTFHVSFHQPEKKIPFPDMKVYKARWYK</sequence>
<name>A0A1M7ZI16_9BACT</name>
<organism evidence="2 3">
    <name type="scientific">Algoriphagus zhangzhouensis</name>
    <dbReference type="NCBI Taxonomy" id="1073327"/>
    <lineage>
        <taxon>Bacteria</taxon>
        <taxon>Pseudomonadati</taxon>
        <taxon>Bacteroidota</taxon>
        <taxon>Cytophagia</taxon>
        <taxon>Cytophagales</taxon>
        <taxon>Cyclobacteriaceae</taxon>
        <taxon>Algoriphagus</taxon>
    </lineage>
</organism>
<evidence type="ECO:0000256" key="1">
    <source>
        <dbReference type="SAM" id="SignalP"/>
    </source>
</evidence>
<evidence type="ECO:0000313" key="2">
    <source>
        <dbReference type="EMBL" id="SHO64531.1"/>
    </source>
</evidence>
<dbReference type="RefSeq" id="WP_073573108.1">
    <property type="nucleotide sequence ID" value="NZ_FRXN01000005.1"/>
</dbReference>
<dbReference type="AlphaFoldDB" id="A0A1M7ZI16"/>
<dbReference type="Proteomes" id="UP000184609">
    <property type="component" value="Unassembled WGS sequence"/>
</dbReference>
<dbReference type="InterPro" id="IPR015943">
    <property type="entry name" value="WD40/YVTN_repeat-like_dom_sf"/>
</dbReference>
<feature type="chain" id="PRO_5013360126" evidence="1">
    <location>
        <begin position="22"/>
        <end position="291"/>
    </location>
</feature>
<reference evidence="3" key="1">
    <citation type="submission" date="2016-12" db="EMBL/GenBank/DDBJ databases">
        <authorList>
            <person name="Varghese N."/>
            <person name="Submissions S."/>
        </authorList>
    </citation>
    <scope>NUCLEOTIDE SEQUENCE [LARGE SCALE GENOMIC DNA]</scope>
    <source>
        <strain evidence="3">DSM 25035</strain>
    </source>
</reference>
<dbReference type="InterPro" id="IPR011044">
    <property type="entry name" value="Quino_amine_DH_bsu"/>
</dbReference>
<evidence type="ECO:0000313" key="3">
    <source>
        <dbReference type="Proteomes" id="UP000184609"/>
    </source>
</evidence>
<accession>A0A1M7ZI16</accession>
<dbReference type="OrthoDB" id="7577105at2"/>
<dbReference type="Pfam" id="PF20138">
    <property type="entry name" value="DUF6528"/>
    <property type="match status" value="1"/>
</dbReference>